<evidence type="ECO:0000313" key="2">
    <source>
        <dbReference type="Proteomes" id="UP000295444"/>
    </source>
</evidence>
<dbReference type="AlphaFoldDB" id="A0A4R6SCI9"/>
<evidence type="ECO:0000313" key="1">
    <source>
        <dbReference type="EMBL" id="TDP97662.1"/>
    </source>
</evidence>
<accession>A0A4R6SCI9</accession>
<proteinExistence type="predicted"/>
<dbReference type="EMBL" id="SNXZ01000003">
    <property type="protein sequence ID" value="TDP97662.1"/>
    <property type="molecule type" value="Genomic_DNA"/>
</dbReference>
<comment type="caution">
    <text evidence="1">The sequence shown here is derived from an EMBL/GenBank/DDBJ whole genome shotgun (WGS) entry which is preliminary data.</text>
</comment>
<reference evidence="1 2" key="1">
    <citation type="submission" date="2019-03" db="EMBL/GenBank/DDBJ databases">
        <title>Genomic Encyclopedia of Type Strains, Phase IV (KMG-IV): sequencing the most valuable type-strain genomes for metagenomic binning, comparative biology and taxonomic classification.</title>
        <authorList>
            <person name="Goeker M."/>
        </authorList>
    </citation>
    <scope>NUCLEOTIDE SEQUENCE [LARGE SCALE GENOMIC DNA]</scope>
    <source>
        <strain evidence="1 2">DSM 45361</strain>
    </source>
</reference>
<dbReference type="Proteomes" id="UP000295444">
    <property type="component" value="Unassembled WGS sequence"/>
</dbReference>
<sequence>MIMLLVFIIVFLPDALTTWRADGLQPFTRDDLQ</sequence>
<gene>
    <name evidence="1" type="ORF">EV186_103626</name>
</gene>
<organism evidence="1 2">
    <name type="scientific">Labedaea rhizosphaerae</name>
    <dbReference type="NCBI Taxonomy" id="598644"/>
    <lineage>
        <taxon>Bacteria</taxon>
        <taxon>Bacillati</taxon>
        <taxon>Actinomycetota</taxon>
        <taxon>Actinomycetes</taxon>
        <taxon>Pseudonocardiales</taxon>
        <taxon>Pseudonocardiaceae</taxon>
        <taxon>Labedaea</taxon>
    </lineage>
</organism>
<name>A0A4R6SCI9_LABRH</name>
<keyword evidence="2" id="KW-1185">Reference proteome</keyword>
<protein>
    <submittedName>
        <fullName evidence="1">Uncharacterized protein</fullName>
    </submittedName>
</protein>